<evidence type="ECO:0000256" key="5">
    <source>
        <dbReference type="ARBA" id="ARBA00022692"/>
    </source>
</evidence>
<evidence type="ECO:0000256" key="7">
    <source>
        <dbReference type="ARBA" id="ARBA00023065"/>
    </source>
</evidence>
<dbReference type="InterPro" id="IPR001185">
    <property type="entry name" value="MS_channel"/>
</dbReference>
<dbReference type="NCBIfam" id="TIGR00220">
    <property type="entry name" value="mscL"/>
    <property type="match status" value="1"/>
</dbReference>
<dbReference type="GO" id="GO:0008381">
    <property type="term" value="F:mechanosensitive monoatomic ion channel activity"/>
    <property type="evidence" value="ECO:0007669"/>
    <property type="project" value="UniProtKB-UniRule"/>
</dbReference>
<dbReference type="Gene3D" id="1.10.1200.120">
    <property type="entry name" value="Large-conductance mechanosensitive channel, MscL, domain 1"/>
    <property type="match status" value="1"/>
</dbReference>
<accession>A0A1L7I8H9</accession>
<dbReference type="PANTHER" id="PTHR30266:SF2">
    <property type="entry name" value="LARGE-CONDUCTANCE MECHANOSENSITIVE CHANNEL"/>
    <property type="match status" value="1"/>
</dbReference>
<evidence type="ECO:0000256" key="3">
    <source>
        <dbReference type="ARBA" id="ARBA00022448"/>
    </source>
</evidence>
<dbReference type="PANTHER" id="PTHR30266">
    <property type="entry name" value="MECHANOSENSITIVE CHANNEL MSCL"/>
    <property type="match status" value="1"/>
</dbReference>
<proteinExistence type="inferred from homology"/>
<dbReference type="NCBIfam" id="NF001843">
    <property type="entry name" value="PRK00567.1-4"/>
    <property type="match status" value="1"/>
</dbReference>
<dbReference type="OrthoDB" id="9810350at2"/>
<evidence type="ECO:0000256" key="1">
    <source>
        <dbReference type="ARBA" id="ARBA00004651"/>
    </source>
</evidence>
<evidence type="ECO:0000256" key="2">
    <source>
        <dbReference type="ARBA" id="ARBA00007254"/>
    </source>
</evidence>
<dbReference type="SUPFAM" id="SSF81330">
    <property type="entry name" value="Gated mechanosensitive channel"/>
    <property type="match status" value="1"/>
</dbReference>
<keyword evidence="8 10" id="KW-0472">Membrane</keyword>
<organism evidence="11 12">
    <name type="scientific">Christiangramia flava JLT2011</name>
    <dbReference type="NCBI Taxonomy" id="1229726"/>
    <lineage>
        <taxon>Bacteria</taxon>
        <taxon>Pseudomonadati</taxon>
        <taxon>Bacteroidota</taxon>
        <taxon>Flavobacteriia</taxon>
        <taxon>Flavobacteriales</taxon>
        <taxon>Flavobacteriaceae</taxon>
        <taxon>Christiangramia</taxon>
    </lineage>
</organism>
<dbReference type="InterPro" id="IPR037673">
    <property type="entry name" value="MSC/AndL"/>
</dbReference>
<comment type="similarity">
    <text evidence="2 10">Belongs to the MscL family.</text>
</comment>
<dbReference type="PRINTS" id="PR01264">
    <property type="entry name" value="MECHCHANNEL"/>
</dbReference>
<gene>
    <name evidence="10" type="primary">mscL</name>
    <name evidence="11" type="ORF">GRFL_3172</name>
</gene>
<evidence type="ECO:0000256" key="6">
    <source>
        <dbReference type="ARBA" id="ARBA00022989"/>
    </source>
</evidence>
<reference evidence="11 12" key="1">
    <citation type="submission" date="2016-07" db="EMBL/GenBank/DDBJ databases">
        <title>Multi-omics approach to identify versatile polysaccharide utilization systems of a marine flavobacterium Gramella flava.</title>
        <authorList>
            <person name="Tang K."/>
        </authorList>
    </citation>
    <scope>NUCLEOTIDE SEQUENCE [LARGE SCALE GENOMIC DNA]</scope>
    <source>
        <strain evidence="11 12">JLT2011</strain>
    </source>
</reference>
<comment type="subunit">
    <text evidence="10">Homopentamer.</text>
</comment>
<evidence type="ECO:0000313" key="12">
    <source>
        <dbReference type="Proteomes" id="UP000186230"/>
    </source>
</evidence>
<keyword evidence="5 10" id="KW-0812">Transmembrane</keyword>
<dbReference type="HAMAP" id="MF_00115">
    <property type="entry name" value="MscL"/>
    <property type="match status" value="1"/>
</dbReference>
<keyword evidence="12" id="KW-1185">Reference proteome</keyword>
<dbReference type="AlphaFoldDB" id="A0A1L7I8H9"/>
<evidence type="ECO:0000256" key="10">
    <source>
        <dbReference type="HAMAP-Rule" id="MF_00115"/>
    </source>
</evidence>
<dbReference type="GO" id="GO:0005886">
    <property type="term" value="C:plasma membrane"/>
    <property type="evidence" value="ECO:0007669"/>
    <property type="project" value="UniProtKB-SubCell"/>
</dbReference>
<feature type="transmembrane region" description="Helical" evidence="10">
    <location>
        <begin position="79"/>
        <end position="102"/>
    </location>
</feature>
<keyword evidence="3 10" id="KW-0813">Transport</keyword>
<dbReference type="RefSeq" id="WP_083645485.1">
    <property type="nucleotide sequence ID" value="NZ_AMRU01000016.1"/>
</dbReference>
<evidence type="ECO:0000256" key="9">
    <source>
        <dbReference type="ARBA" id="ARBA00023303"/>
    </source>
</evidence>
<keyword evidence="7 10" id="KW-0406">Ion transport</keyword>
<evidence type="ECO:0000256" key="8">
    <source>
        <dbReference type="ARBA" id="ARBA00023136"/>
    </source>
</evidence>
<name>A0A1L7I8H9_9FLAO</name>
<dbReference type="KEGG" id="gfl:GRFL_3172"/>
<dbReference type="InterPro" id="IPR036019">
    <property type="entry name" value="MscL_channel"/>
</dbReference>
<evidence type="ECO:0000313" key="11">
    <source>
        <dbReference type="EMBL" id="APU69896.1"/>
    </source>
</evidence>
<keyword evidence="4 10" id="KW-1003">Cell membrane</keyword>
<keyword evidence="6 10" id="KW-1133">Transmembrane helix</keyword>
<feature type="transmembrane region" description="Helical" evidence="10">
    <location>
        <begin position="20"/>
        <end position="41"/>
    </location>
</feature>
<dbReference type="Proteomes" id="UP000186230">
    <property type="component" value="Chromosome"/>
</dbReference>
<evidence type="ECO:0000256" key="4">
    <source>
        <dbReference type="ARBA" id="ARBA00022475"/>
    </source>
</evidence>
<sequence length="146" mass="16570">MGLIKEFKDFAVKGNMVDMAIGIIIGAAFSTIVDSLVKQIISPPLSLLTGEINFEDKKWVLREAIGTHGSPNYLEEVSIGYGIFIQSVINFLIVGFVLFLFVRFMNRFREKAEDPKNTQVKTPKDIELLSKIADQMEEQNQMLRDR</sequence>
<comment type="function">
    <text evidence="10">Channel that opens in response to stretch forces in the membrane lipid bilayer. May participate in the regulation of osmotic pressure changes within the cell.</text>
</comment>
<dbReference type="STRING" id="1229726.GRFL_3172"/>
<comment type="subcellular location">
    <subcellularLocation>
        <location evidence="1 10">Cell membrane</location>
        <topology evidence="1 10">Multi-pass membrane protein</topology>
    </subcellularLocation>
</comment>
<dbReference type="InterPro" id="IPR019823">
    <property type="entry name" value="Mechanosensitive_channel_CS"/>
</dbReference>
<dbReference type="PROSITE" id="PS01327">
    <property type="entry name" value="MSCL"/>
    <property type="match status" value="1"/>
</dbReference>
<keyword evidence="9 10" id="KW-0407">Ion channel</keyword>
<dbReference type="Pfam" id="PF01741">
    <property type="entry name" value="MscL"/>
    <property type="match status" value="1"/>
</dbReference>
<protein>
    <recommendedName>
        <fullName evidence="10">Large-conductance mechanosensitive channel</fullName>
    </recommendedName>
</protein>
<dbReference type="EMBL" id="CP016359">
    <property type="protein sequence ID" value="APU69896.1"/>
    <property type="molecule type" value="Genomic_DNA"/>
</dbReference>